<keyword evidence="2" id="KW-1185">Reference proteome</keyword>
<evidence type="ECO:0000313" key="1">
    <source>
        <dbReference type="EMBL" id="RAG87255.1"/>
    </source>
</evidence>
<accession>A0A2X0KDZ2</accession>
<dbReference type="RefSeq" id="WP_111498868.1">
    <property type="nucleotide sequence ID" value="NZ_QKYN01000008.1"/>
</dbReference>
<organism evidence="1 2">
    <name type="scientific">Streptacidiphilus pinicola</name>
    <dbReference type="NCBI Taxonomy" id="2219663"/>
    <lineage>
        <taxon>Bacteria</taxon>
        <taxon>Bacillati</taxon>
        <taxon>Actinomycetota</taxon>
        <taxon>Actinomycetes</taxon>
        <taxon>Kitasatosporales</taxon>
        <taxon>Streptomycetaceae</taxon>
        <taxon>Streptacidiphilus</taxon>
    </lineage>
</organism>
<proteinExistence type="predicted"/>
<comment type="caution">
    <text evidence="1">The sequence shown here is derived from an EMBL/GenBank/DDBJ whole genome shotgun (WGS) entry which is preliminary data.</text>
</comment>
<reference evidence="1 2" key="1">
    <citation type="submission" date="2018-06" db="EMBL/GenBank/DDBJ databases">
        <title>Streptacidiphilus pinicola sp. nov., isolated from pine grove soil.</title>
        <authorList>
            <person name="Roh S.G."/>
            <person name="Park S."/>
            <person name="Kim M.-K."/>
            <person name="Yun B.-R."/>
            <person name="Park J."/>
            <person name="Kim M.J."/>
            <person name="Kim Y.S."/>
            <person name="Kim S.B."/>
        </authorList>
    </citation>
    <scope>NUCLEOTIDE SEQUENCE [LARGE SCALE GENOMIC DNA]</scope>
    <source>
        <strain evidence="1 2">MMS16-CNU450</strain>
    </source>
</reference>
<dbReference type="EMBL" id="QKYN01000008">
    <property type="protein sequence ID" value="RAG87255.1"/>
    <property type="molecule type" value="Genomic_DNA"/>
</dbReference>
<evidence type="ECO:0000313" key="2">
    <source>
        <dbReference type="Proteomes" id="UP000248889"/>
    </source>
</evidence>
<protein>
    <submittedName>
        <fullName evidence="1">Uncharacterized protein</fullName>
    </submittedName>
</protein>
<dbReference type="AlphaFoldDB" id="A0A2X0KDZ2"/>
<dbReference type="OrthoDB" id="3855384at2"/>
<name>A0A2X0KDZ2_9ACTN</name>
<sequence>MRLTTIFRRPEKLPVTPEMARLKARAAHLRGEIFYLRPAHTQHLRWELAGLERRMQELEATGARC</sequence>
<dbReference type="Proteomes" id="UP000248889">
    <property type="component" value="Unassembled WGS sequence"/>
</dbReference>
<gene>
    <name evidence="1" type="ORF">DN069_01590</name>
</gene>